<dbReference type="AlphaFoldDB" id="A0A0F9HFJ0"/>
<reference evidence="1" key="1">
    <citation type="journal article" date="2015" name="Nature">
        <title>Complex archaea that bridge the gap between prokaryotes and eukaryotes.</title>
        <authorList>
            <person name="Spang A."/>
            <person name="Saw J.H."/>
            <person name="Jorgensen S.L."/>
            <person name="Zaremba-Niedzwiedzka K."/>
            <person name="Martijn J."/>
            <person name="Lind A.E."/>
            <person name="van Eijk R."/>
            <person name="Schleper C."/>
            <person name="Guy L."/>
            <person name="Ettema T.J."/>
        </authorList>
    </citation>
    <scope>NUCLEOTIDE SEQUENCE</scope>
</reference>
<accession>A0A0F9HFJ0</accession>
<name>A0A0F9HFJ0_9ZZZZ</name>
<evidence type="ECO:0000313" key="1">
    <source>
        <dbReference type="EMBL" id="KKM14226.1"/>
    </source>
</evidence>
<comment type="caution">
    <text evidence="1">The sequence shown here is derived from an EMBL/GenBank/DDBJ whole genome shotgun (WGS) entry which is preliminary data.</text>
</comment>
<protein>
    <submittedName>
        <fullName evidence="1">Uncharacterized protein</fullName>
    </submittedName>
</protein>
<organism evidence="1">
    <name type="scientific">marine sediment metagenome</name>
    <dbReference type="NCBI Taxonomy" id="412755"/>
    <lineage>
        <taxon>unclassified sequences</taxon>
        <taxon>metagenomes</taxon>
        <taxon>ecological metagenomes</taxon>
    </lineage>
</organism>
<dbReference type="EMBL" id="LAZR01015200">
    <property type="protein sequence ID" value="KKM14226.1"/>
    <property type="molecule type" value="Genomic_DNA"/>
</dbReference>
<gene>
    <name evidence="1" type="ORF">LCGC14_1708300</name>
</gene>
<sequence length="97" mass="10899">MYKNIIIILSVLLFLWGCASVKVREDYFFIPIHVAESGVGATANAAFNESTLTFTNIENLSTITFYQGKEDTRVKKSAGNSITLITAKREEIKKFYP</sequence>
<proteinExistence type="predicted"/>
<feature type="non-terminal residue" evidence="1">
    <location>
        <position position="97"/>
    </location>
</feature>